<sequence>MKSAKGNSDRKPVLGRLTARPENKLLTLKLHNGYKAKLRLLVSKERIKKFLEWRNYEIAIDSTEKTTGPQYTSRRLLTLRKAKPLQP</sequence>
<keyword evidence="2" id="KW-1185">Reference proteome</keyword>
<dbReference type="HOGENOM" id="CLU_2475844_0_0_2"/>
<evidence type="ECO:0000313" key="1">
    <source>
        <dbReference type="EMBL" id="AFL66719.1"/>
    </source>
</evidence>
<name>I3XRZ5_DESAM</name>
<dbReference type="Proteomes" id="UP000006175">
    <property type="component" value="Chromosome"/>
</dbReference>
<reference evidence="1 2" key="1">
    <citation type="journal article" date="2012" name="J. Bacteriol.">
        <title>Complete Genome Sequence of Desulfurococcus fermentans, a Hyperthermophilic Cellulolytic Crenarchaeon Isolated from a Freshwater Hot Spring in Kamchatka, Russia.</title>
        <authorList>
            <person name="Susanti D."/>
            <person name="Johnson E.F."/>
            <person name="Rodriguez J.R."/>
            <person name="Anderson I."/>
            <person name="Perevalova A.A."/>
            <person name="Kyrpides N."/>
            <person name="Lucas S."/>
            <person name="Han J."/>
            <person name="Lapidus A."/>
            <person name="Cheng J.F."/>
            <person name="Goodwin L."/>
            <person name="Pitluck S."/>
            <person name="Mavrommatis K."/>
            <person name="Peters L."/>
            <person name="Land M.L."/>
            <person name="Hauser L."/>
            <person name="Gopalan V."/>
            <person name="Chan P.P."/>
            <person name="Lowe T.M."/>
            <person name="Atomi H."/>
            <person name="Bonch-Osmolovskaya E.A."/>
            <person name="Woyke T."/>
            <person name="Mukhopadhyay B."/>
        </authorList>
    </citation>
    <scope>NUCLEOTIDE SEQUENCE [LARGE SCALE GENOMIC DNA]</scope>
    <source>
        <strain evidence="1 2">DSM 16532</strain>
    </source>
</reference>
<dbReference type="AlphaFoldDB" id="I3XRZ5"/>
<dbReference type="EMBL" id="CP003321">
    <property type="protein sequence ID" value="AFL66719.1"/>
    <property type="molecule type" value="Genomic_DNA"/>
</dbReference>
<organism evidence="1 2">
    <name type="scientific">Desulfurococcus amylolyticus DSM 16532</name>
    <dbReference type="NCBI Taxonomy" id="768672"/>
    <lineage>
        <taxon>Archaea</taxon>
        <taxon>Thermoproteota</taxon>
        <taxon>Thermoprotei</taxon>
        <taxon>Desulfurococcales</taxon>
        <taxon>Desulfurococcaceae</taxon>
        <taxon>Desulfurococcus</taxon>
    </lineage>
</organism>
<protein>
    <submittedName>
        <fullName evidence="1">Uncharacterized protein</fullName>
    </submittedName>
</protein>
<proteinExistence type="predicted"/>
<evidence type="ECO:0000313" key="2">
    <source>
        <dbReference type="Proteomes" id="UP000006175"/>
    </source>
</evidence>
<gene>
    <name evidence="1" type="ORF">Desfe_0828</name>
</gene>
<accession>I3XRZ5</accession>
<dbReference type="KEGG" id="dfd:Desfe_0828"/>